<organism evidence="1 2">
    <name type="scientific">Ladona fulva</name>
    <name type="common">Scarce chaser dragonfly</name>
    <name type="synonym">Libellula fulva</name>
    <dbReference type="NCBI Taxonomy" id="123851"/>
    <lineage>
        <taxon>Eukaryota</taxon>
        <taxon>Metazoa</taxon>
        <taxon>Ecdysozoa</taxon>
        <taxon>Arthropoda</taxon>
        <taxon>Hexapoda</taxon>
        <taxon>Insecta</taxon>
        <taxon>Pterygota</taxon>
        <taxon>Palaeoptera</taxon>
        <taxon>Odonata</taxon>
        <taxon>Epiprocta</taxon>
        <taxon>Anisoptera</taxon>
        <taxon>Libelluloidea</taxon>
        <taxon>Libellulidae</taxon>
        <taxon>Ladona</taxon>
    </lineage>
</organism>
<keyword evidence="2" id="KW-1185">Reference proteome</keyword>
<sequence length="74" mass="8789">MLIYPRKRIIHEVVRSVFLKHVHRMYGQISNRFKSGYSISKMQKPTNFITRITAMQCRYLPPTHTHVSQDSLKS</sequence>
<comment type="caution">
    <text evidence="1">The sequence shown here is derived from an EMBL/GenBank/DDBJ whole genome shotgun (WGS) entry which is preliminary data.</text>
</comment>
<dbReference type="Proteomes" id="UP000792457">
    <property type="component" value="Unassembled WGS sequence"/>
</dbReference>
<accession>A0A8K0KGE6</accession>
<proteinExistence type="predicted"/>
<dbReference type="AlphaFoldDB" id="A0A8K0KGE6"/>
<reference evidence="1" key="1">
    <citation type="submission" date="2013-04" db="EMBL/GenBank/DDBJ databases">
        <authorList>
            <person name="Qu J."/>
            <person name="Murali S.C."/>
            <person name="Bandaranaike D."/>
            <person name="Bellair M."/>
            <person name="Blankenburg K."/>
            <person name="Chao H."/>
            <person name="Dinh H."/>
            <person name="Doddapaneni H."/>
            <person name="Downs B."/>
            <person name="Dugan-Rocha S."/>
            <person name="Elkadiri S."/>
            <person name="Gnanaolivu R.D."/>
            <person name="Hernandez B."/>
            <person name="Javaid M."/>
            <person name="Jayaseelan J.C."/>
            <person name="Lee S."/>
            <person name="Li M."/>
            <person name="Ming W."/>
            <person name="Munidasa M."/>
            <person name="Muniz J."/>
            <person name="Nguyen L."/>
            <person name="Ongeri F."/>
            <person name="Osuji N."/>
            <person name="Pu L.-L."/>
            <person name="Puazo M."/>
            <person name="Qu C."/>
            <person name="Quiroz J."/>
            <person name="Raj R."/>
            <person name="Weissenberger G."/>
            <person name="Xin Y."/>
            <person name="Zou X."/>
            <person name="Han Y."/>
            <person name="Richards S."/>
            <person name="Worley K."/>
            <person name="Muzny D."/>
            <person name="Gibbs R."/>
        </authorList>
    </citation>
    <scope>NUCLEOTIDE SEQUENCE</scope>
    <source>
        <strain evidence="1">Sampled in the wild</strain>
    </source>
</reference>
<gene>
    <name evidence="1" type="ORF">J437_LFUL014829</name>
</gene>
<reference evidence="1" key="2">
    <citation type="submission" date="2017-10" db="EMBL/GenBank/DDBJ databases">
        <title>Ladona fulva Genome sequencing and assembly.</title>
        <authorList>
            <person name="Murali S."/>
            <person name="Richards S."/>
            <person name="Bandaranaike D."/>
            <person name="Bellair M."/>
            <person name="Blankenburg K."/>
            <person name="Chao H."/>
            <person name="Dinh H."/>
            <person name="Doddapaneni H."/>
            <person name="Dugan-Rocha S."/>
            <person name="Elkadiri S."/>
            <person name="Gnanaolivu R."/>
            <person name="Hernandez B."/>
            <person name="Skinner E."/>
            <person name="Javaid M."/>
            <person name="Lee S."/>
            <person name="Li M."/>
            <person name="Ming W."/>
            <person name="Munidasa M."/>
            <person name="Muniz J."/>
            <person name="Nguyen L."/>
            <person name="Hughes D."/>
            <person name="Osuji N."/>
            <person name="Pu L.-L."/>
            <person name="Puazo M."/>
            <person name="Qu C."/>
            <person name="Quiroz J."/>
            <person name="Raj R."/>
            <person name="Weissenberger G."/>
            <person name="Xin Y."/>
            <person name="Zou X."/>
            <person name="Han Y."/>
            <person name="Worley K."/>
            <person name="Muzny D."/>
            <person name="Gibbs R."/>
        </authorList>
    </citation>
    <scope>NUCLEOTIDE SEQUENCE</scope>
    <source>
        <strain evidence="1">Sampled in the wild</strain>
    </source>
</reference>
<protein>
    <submittedName>
        <fullName evidence="1">Uncharacterized protein</fullName>
    </submittedName>
</protein>
<name>A0A8K0KGE6_LADFU</name>
<evidence type="ECO:0000313" key="1">
    <source>
        <dbReference type="EMBL" id="KAG8234721.1"/>
    </source>
</evidence>
<dbReference type="EMBL" id="KZ308840">
    <property type="protein sequence ID" value="KAG8234721.1"/>
    <property type="molecule type" value="Genomic_DNA"/>
</dbReference>
<evidence type="ECO:0000313" key="2">
    <source>
        <dbReference type="Proteomes" id="UP000792457"/>
    </source>
</evidence>